<dbReference type="Gene3D" id="3.90.550.50">
    <property type="match status" value="1"/>
</dbReference>
<gene>
    <name evidence="2" type="ORF">DMC30DRAFT_415317</name>
</gene>
<dbReference type="GO" id="GO:0046982">
    <property type="term" value="F:protein heterodimerization activity"/>
    <property type="evidence" value="ECO:0007669"/>
    <property type="project" value="InterPro"/>
</dbReference>
<name>A0A5C5G1G4_9BASI</name>
<organism evidence="2 3">
    <name type="scientific">Rhodotorula diobovata</name>
    <dbReference type="NCBI Taxonomy" id="5288"/>
    <lineage>
        <taxon>Eukaryota</taxon>
        <taxon>Fungi</taxon>
        <taxon>Dikarya</taxon>
        <taxon>Basidiomycota</taxon>
        <taxon>Pucciniomycotina</taxon>
        <taxon>Microbotryomycetes</taxon>
        <taxon>Sporidiobolales</taxon>
        <taxon>Sporidiobolaceae</taxon>
        <taxon>Rhodotorula</taxon>
    </lineage>
</organism>
<keyword evidence="3" id="KW-1185">Reference proteome</keyword>
<dbReference type="PANTHER" id="PTHR12773:SF0">
    <property type="entry name" value="MULTIFUNCTIONAL METHYLTRANSFERASE SUBUNIT TRM112-LIKE PROTEIN"/>
    <property type="match status" value="1"/>
</dbReference>
<evidence type="ECO:0000313" key="3">
    <source>
        <dbReference type="Proteomes" id="UP000311382"/>
    </source>
</evidence>
<evidence type="ECO:0000256" key="1">
    <source>
        <dbReference type="ARBA" id="ARBA00007980"/>
    </source>
</evidence>
<dbReference type="PANTHER" id="PTHR12773">
    <property type="entry name" value="UPF0315 PROTEIN-RELATED"/>
    <property type="match status" value="1"/>
</dbReference>
<proteinExistence type="inferred from homology"/>
<dbReference type="Proteomes" id="UP000311382">
    <property type="component" value="Unassembled WGS sequence"/>
</dbReference>
<dbReference type="Pfam" id="PF04646">
    <property type="entry name" value="DUF604"/>
    <property type="match status" value="1"/>
</dbReference>
<dbReference type="SUPFAM" id="SSF158997">
    <property type="entry name" value="Trm112p-like"/>
    <property type="match status" value="1"/>
</dbReference>
<comment type="caution">
    <text evidence="2">The sequence shown here is derived from an EMBL/GenBank/DDBJ whole genome shotgun (WGS) entry which is preliminary data.</text>
</comment>
<dbReference type="InterPro" id="IPR039127">
    <property type="entry name" value="Trm112"/>
</dbReference>
<dbReference type="InterPro" id="IPR006740">
    <property type="entry name" value="DUF604"/>
</dbReference>
<reference evidence="2 3" key="1">
    <citation type="submission" date="2019-03" db="EMBL/GenBank/DDBJ databases">
        <title>Rhodosporidium diobovatum UCD-FST 08-225 genome sequencing, assembly, and annotation.</title>
        <authorList>
            <person name="Fakankun I.U."/>
            <person name="Fristensky B."/>
            <person name="Levin D.B."/>
        </authorList>
    </citation>
    <scope>NUCLEOTIDE SEQUENCE [LARGE SCALE GENOMIC DNA]</scope>
    <source>
        <strain evidence="2 3">UCD-FST 08-225</strain>
    </source>
</reference>
<dbReference type="Pfam" id="PF03966">
    <property type="entry name" value="Trm112p"/>
    <property type="match status" value="1"/>
</dbReference>
<dbReference type="Gene3D" id="2.20.25.10">
    <property type="match status" value="1"/>
</dbReference>
<dbReference type="InterPro" id="IPR005651">
    <property type="entry name" value="Trm112-like"/>
</dbReference>
<sequence length="728" mass="80799">MVRLITQNLLSCPSRACAYPTNFPLTFRNVERLEMVDAEFNEEFVRGVLSRIEWQALRKSAAELGNTDLPEQSPDLTQPESVSLDLLKTLHHVLLEIVVADGEMVCPQCEHVFRIKDTIPNMLLAEHEIRNATSTLANERILTSHRRKPSEGGGGGGSRGVNGMARLVRLPSFRLQLRHLLAFLCFVSISIYFLTSDSGPGAVRLTASQRHTAKLTSLCPYSTSRRHVPTVLLQGSQASDRAANRTVAVLDPQSSGGDKPAAFLPFAYPPRDLRFAQTVAGAASKARPGAGRLTEGVHPDDERGEQLCKLYRVPSSPRPAVPTSWKDSSVMFGMSTLADRVLWNLPVWAHWLPHAPTPPLDPENRAVVRELPLVLVLTPPTTAADGNKHRDAVAETERRRAREAEDEANVLGLHIALRPREADRFETRYFALAEEMWAEAKRREDEEGVKTEWFVFADDDTFSPDFDALARLLSSYDPAGDHIVGALSESTKQVAQWGHIAYGGAGIIVSRGLLAKMNADGVWNECLAKFGASFGGDAMVTHCAALAMDLRVEDALTLDPTLHQLDIRGDGTGFFQSGFLISSLHHWGSWFTLFPPWHESGMGDLRKGVTLVGKAAKAVGGDNWGRRYVFEDGRVVVALGYSVTVEAKPLSMGDLDKSEHTWWEFETFHPIRPGQEEGVDKRTYYITGVRQLDKEGIFRLEHKNREGERVDLIWDQRAPLAVGKGRRW</sequence>
<dbReference type="CDD" id="cd21089">
    <property type="entry name" value="Trm112-like"/>
    <property type="match status" value="1"/>
</dbReference>
<dbReference type="GO" id="GO:0030488">
    <property type="term" value="P:tRNA methylation"/>
    <property type="evidence" value="ECO:0007669"/>
    <property type="project" value="TreeGrafter"/>
</dbReference>
<evidence type="ECO:0000313" key="2">
    <source>
        <dbReference type="EMBL" id="TNY22202.1"/>
    </source>
</evidence>
<dbReference type="STRING" id="5288.A0A5C5G1G4"/>
<evidence type="ECO:0008006" key="4">
    <source>
        <dbReference type="Google" id="ProtNLM"/>
    </source>
</evidence>
<dbReference type="EMBL" id="SOZI01000029">
    <property type="protein sequence ID" value="TNY22202.1"/>
    <property type="molecule type" value="Genomic_DNA"/>
</dbReference>
<dbReference type="AlphaFoldDB" id="A0A5C5G1G4"/>
<comment type="similarity">
    <text evidence="1">Belongs to the TRM112 family.</text>
</comment>
<dbReference type="OrthoDB" id="2187549at2759"/>
<protein>
    <recommendedName>
        <fullName evidence="4">Trm112p-domain-containing protein</fullName>
    </recommendedName>
</protein>
<accession>A0A5C5G1G4</accession>
<dbReference type="GO" id="GO:0070476">
    <property type="term" value="P:rRNA (guanine-N7)-methylation"/>
    <property type="evidence" value="ECO:0007669"/>
    <property type="project" value="TreeGrafter"/>
</dbReference>